<evidence type="ECO:0000256" key="5">
    <source>
        <dbReference type="ARBA" id="ARBA00022842"/>
    </source>
</evidence>
<dbReference type="GO" id="GO:0032259">
    <property type="term" value="P:methylation"/>
    <property type="evidence" value="ECO:0007669"/>
    <property type="project" value="UniProtKB-KW"/>
</dbReference>
<dbReference type="AlphaFoldDB" id="A0AAP0CM15"/>
<dbReference type="InterPro" id="IPR029063">
    <property type="entry name" value="SAM-dependent_MTases_sf"/>
</dbReference>
<dbReference type="Gene3D" id="3.40.50.150">
    <property type="entry name" value="Vaccinia Virus protein VP39"/>
    <property type="match status" value="2"/>
</dbReference>
<keyword evidence="5" id="KW-0460">Magnesium</keyword>
<comment type="similarity">
    <text evidence="1">Belongs to the methyltransferase superfamily. Type-7 methyltransferase family.</text>
</comment>
<organism evidence="6 7">
    <name type="scientific">Deinandra increscens subsp. villosa</name>
    <dbReference type="NCBI Taxonomy" id="3103831"/>
    <lineage>
        <taxon>Eukaryota</taxon>
        <taxon>Viridiplantae</taxon>
        <taxon>Streptophyta</taxon>
        <taxon>Embryophyta</taxon>
        <taxon>Tracheophyta</taxon>
        <taxon>Spermatophyta</taxon>
        <taxon>Magnoliopsida</taxon>
        <taxon>eudicotyledons</taxon>
        <taxon>Gunneridae</taxon>
        <taxon>Pentapetalae</taxon>
        <taxon>asterids</taxon>
        <taxon>campanulids</taxon>
        <taxon>Asterales</taxon>
        <taxon>Asteraceae</taxon>
        <taxon>Asteroideae</taxon>
        <taxon>Heliantheae alliance</taxon>
        <taxon>Madieae</taxon>
        <taxon>Madiinae</taxon>
        <taxon>Deinandra</taxon>
    </lineage>
</organism>
<dbReference type="Gene3D" id="1.10.1200.270">
    <property type="entry name" value="Methyltransferase, alpha-helical capping domain"/>
    <property type="match status" value="1"/>
</dbReference>
<evidence type="ECO:0000256" key="3">
    <source>
        <dbReference type="ARBA" id="ARBA00022679"/>
    </source>
</evidence>
<dbReference type="GO" id="GO:0008168">
    <property type="term" value="F:methyltransferase activity"/>
    <property type="evidence" value="ECO:0007669"/>
    <property type="project" value="UniProtKB-KW"/>
</dbReference>
<dbReference type="Proteomes" id="UP001408789">
    <property type="component" value="Unassembled WGS sequence"/>
</dbReference>
<keyword evidence="2" id="KW-0489">Methyltransferase</keyword>
<keyword evidence="3" id="KW-0808">Transferase</keyword>
<evidence type="ECO:0000256" key="4">
    <source>
        <dbReference type="ARBA" id="ARBA00022723"/>
    </source>
</evidence>
<keyword evidence="4" id="KW-0479">Metal-binding</keyword>
<dbReference type="GO" id="GO:0046872">
    <property type="term" value="F:metal ion binding"/>
    <property type="evidence" value="ECO:0007669"/>
    <property type="project" value="UniProtKB-KW"/>
</dbReference>
<evidence type="ECO:0000256" key="1">
    <source>
        <dbReference type="ARBA" id="ARBA00007967"/>
    </source>
</evidence>
<reference evidence="6 7" key="1">
    <citation type="submission" date="2024-04" db="EMBL/GenBank/DDBJ databases">
        <title>The reference genome of an endangered Asteraceae, Deinandra increscens subsp. villosa, native to the Central Coast of California.</title>
        <authorList>
            <person name="Guilliams M."/>
            <person name="Hasenstab-Lehman K."/>
            <person name="Meyer R."/>
            <person name="Mcevoy S."/>
        </authorList>
    </citation>
    <scope>NUCLEOTIDE SEQUENCE [LARGE SCALE GENOMIC DNA]</scope>
    <source>
        <tissue evidence="6">Leaf</tissue>
    </source>
</reference>
<evidence type="ECO:0000313" key="6">
    <source>
        <dbReference type="EMBL" id="KAK9056287.1"/>
    </source>
</evidence>
<sequence length="463" mass="52582">MENRAMQLIPYFRLFANQSLHLIHSSNSIHWLSQVPEGLENNSLNIYMAKSSPPNVFQEYGKQFKSDFTKFLQLRSEEIICGGHMVLTLAGRSVADPTSDDGCCLWELLAQSLLDMVKEEIAIRKVLPVLRHTIKGITNHDLFSGRCFKIADLGCSSSKNTLLVAFNIMDIVVELCEENNLKPPQFHVCLNDLIGNDFNTLFNLLPDFYAKLHKEKGENFGPCFISAAPGSFYRRLFSDQSMHLVHSSNGVHWLSQVPEGLESNMLNIYIAKSSPLNVFQAYEKQFETDFTKFLQMRSEEVVCGGRMVLTFCGRSIDDPTSDDGCRLWELLAESLFDMVKEGLVRESDISSFNVPIYYPGEDEVRDIIQNEGSFSLESLATFQVDWDPQNMDYKNFNDFVEPSQTRGENTTKGMRAVIEPLLTSHFGKSITDGLFKKYHKYVAQHLSNNKPGFFSFVISLAKK</sequence>
<proteinExistence type="inferred from homology"/>
<dbReference type="Pfam" id="PF03492">
    <property type="entry name" value="Methyltransf_7"/>
    <property type="match status" value="2"/>
</dbReference>
<dbReference type="InterPro" id="IPR042086">
    <property type="entry name" value="MeTrfase_capping"/>
</dbReference>
<dbReference type="SUPFAM" id="SSF53335">
    <property type="entry name" value="S-adenosyl-L-methionine-dependent methyltransferases"/>
    <property type="match status" value="2"/>
</dbReference>
<name>A0AAP0CM15_9ASTR</name>
<evidence type="ECO:0000256" key="2">
    <source>
        <dbReference type="ARBA" id="ARBA00022603"/>
    </source>
</evidence>
<gene>
    <name evidence="6" type="ORF">SSX86_027377</name>
</gene>
<comment type="caution">
    <text evidence="6">The sequence shown here is derived from an EMBL/GenBank/DDBJ whole genome shotgun (WGS) entry which is preliminary data.</text>
</comment>
<accession>A0AAP0CM15</accession>
<dbReference type="EMBL" id="JBCNJP010000025">
    <property type="protein sequence ID" value="KAK9056287.1"/>
    <property type="molecule type" value="Genomic_DNA"/>
</dbReference>
<dbReference type="PANTHER" id="PTHR31009">
    <property type="entry name" value="S-ADENOSYL-L-METHIONINE:CARBOXYL METHYLTRANSFERASE FAMILY PROTEIN"/>
    <property type="match status" value="1"/>
</dbReference>
<keyword evidence="7" id="KW-1185">Reference proteome</keyword>
<protein>
    <submittedName>
        <fullName evidence="6">Uncharacterized protein</fullName>
    </submittedName>
</protein>
<evidence type="ECO:0000313" key="7">
    <source>
        <dbReference type="Proteomes" id="UP001408789"/>
    </source>
</evidence>
<dbReference type="InterPro" id="IPR005299">
    <property type="entry name" value="MeTrfase_7"/>
</dbReference>